<dbReference type="GO" id="GO:0000981">
    <property type="term" value="F:DNA-binding transcription factor activity, RNA polymerase II-specific"/>
    <property type="evidence" value="ECO:0007669"/>
    <property type="project" value="InterPro"/>
</dbReference>
<feature type="DNA-binding region" description="Homeobox" evidence="5">
    <location>
        <begin position="25"/>
        <end position="71"/>
    </location>
</feature>
<keyword evidence="11" id="KW-1185">Reference proteome</keyword>
<keyword evidence="2 5" id="KW-0238">DNA-binding</keyword>
<feature type="region of interest" description="Disordered" evidence="7">
    <location>
        <begin position="639"/>
        <end position="709"/>
    </location>
</feature>
<dbReference type="InterPro" id="IPR009057">
    <property type="entry name" value="Homeodomain-like_sf"/>
</dbReference>
<dbReference type="Pfam" id="PF03826">
    <property type="entry name" value="OAR"/>
    <property type="match status" value="1"/>
</dbReference>
<dbReference type="GO" id="GO:0005634">
    <property type="term" value="C:nucleus"/>
    <property type="evidence" value="ECO:0007669"/>
    <property type="project" value="UniProtKB-SubCell"/>
</dbReference>
<dbReference type="Pfam" id="PF00046">
    <property type="entry name" value="Homeodomain"/>
    <property type="match status" value="1"/>
</dbReference>
<feature type="compositionally biased region" description="Basic and acidic residues" evidence="7">
    <location>
        <begin position="172"/>
        <end position="184"/>
    </location>
</feature>
<feature type="compositionally biased region" description="Basic and acidic residues" evidence="7">
    <location>
        <begin position="262"/>
        <end position="272"/>
    </location>
</feature>
<sequence length="709" mass="76489">MTEPSPGLTRTMMIMFATNFIVKLEELEKAFAQTHYPDVFMREDLAMRINLTEARVQVWFQNRRAKWRKSERFSQHLGPETSTSGGSSSASAAGHDDQGDKGDHEEDKTGDYKDEMEKGNDCEMGEEIRVVDLDSQDRPRSPQEAENSTTTGDERSSALPVQNPGSPVGCETRSREGFSHEESRPVSVDSKNNISVHFLRRSEPFADSDGNSSKFEKSLEKLDKNDPEVSSAEQETSQIKENRGMSAARKYQNDDEWEADGEERNFDDRKDSCSPSADAFHVRDSVLVKRYGQNVSSSSARLTSPDRQFLIPRDDSPEPQGNNNCAEDENSSNMNDPKESLSPCSTRDEDSKQSPGISHHHSTENNLHFAQHSYQNAFLSSKLDFPNFLGFPRGGANPNLFRPELQPSSASVSLSSLSVLNSAGREAAGQQPHPKLILNTPSSHAGLLLQASQGHEPPVPSHNIHGRPSPASPHERHTRHVHQNSPPLTLPAGNLPPSSGLDIRAALSAAANTDQALNFPASSALSLGAGLTSYGGNDPALVKNMLGLMPPFLFPPPDLSLMAAARLGRSSLPFTQSLLAASMGRSGGILPGLEGARLKPGFESLMSSRSFFPSQHLAHPAFKGCLPFCMCCPPRSSGGGSGSSPDIGSGGTGVGGDRTSLGSTGSGASMFPAFAEHRTHSVAELRRRAKEHKEALVASGTDRPSSAAE</sequence>
<protein>
    <submittedName>
        <fullName evidence="10">Homeobox protein aristaless-like</fullName>
    </submittedName>
</protein>
<evidence type="ECO:0000259" key="8">
    <source>
        <dbReference type="PROSITE" id="PS50071"/>
    </source>
</evidence>
<dbReference type="PROSITE" id="PS50071">
    <property type="entry name" value="HOMEOBOX_2"/>
    <property type="match status" value="1"/>
</dbReference>
<dbReference type="PANTHER" id="PTHR24329:SF543">
    <property type="entry name" value="FI01017P-RELATED"/>
    <property type="match status" value="1"/>
</dbReference>
<accession>A0AAV4D1X0</accession>
<feature type="compositionally biased region" description="Basic and acidic residues" evidence="7">
    <location>
        <begin position="675"/>
        <end position="695"/>
    </location>
</feature>
<evidence type="ECO:0000313" key="11">
    <source>
        <dbReference type="Proteomes" id="UP000735302"/>
    </source>
</evidence>
<evidence type="ECO:0000256" key="5">
    <source>
        <dbReference type="PROSITE-ProRule" id="PRU00108"/>
    </source>
</evidence>
<feature type="compositionally biased region" description="Low complexity" evidence="7">
    <location>
        <begin position="81"/>
        <end position="93"/>
    </location>
</feature>
<dbReference type="Gene3D" id="1.10.10.60">
    <property type="entry name" value="Homeodomain-like"/>
    <property type="match status" value="1"/>
</dbReference>
<dbReference type="InterPro" id="IPR017970">
    <property type="entry name" value="Homeobox_CS"/>
</dbReference>
<dbReference type="InterPro" id="IPR003654">
    <property type="entry name" value="OAR_dom"/>
</dbReference>
<keyword evidence="3 5" id="KW-0371">Homeobox</keyword>
<keyword evidence="4 5" id="KW-0539">Nucleus</keyword>
<comment type="caution">
    <text evidence="10">The sequence shown here is derived from an EMBL/GenBank/DDBJ whole genome shotgun (WGS) entry which is preliminary data.</text>
</comment>
<reference evidence="10 11" key="1">
    <citation type="journal article" date="2021" name="Elife">
        <title>Chloroplast acquisition without the gene transfer in kleptoplastic sea slugs, Plakobranchus ocellatus.</title>
        <authorList>
            <person name="Maeda T."/>
            <person name="Takahashi S."/>
            <person name="Yoshida T."/>
            <person name="Shimamura S."/>
            <person name="Takaki Y."/>
            <person name="Nagai Y."/>
            <person name="Toyoda A."/>
            <person name="Suzuki Y."/>
            <person name="Arimoto A."/>
            <person name="Ishii H."/>
            <person name="Satoh N."/>
            <person name="Nishiyama T."/>
            <person name="Hasebe M."/>
            <person name="Maruyama T."/>
            <person name="Minagawa J."/>
            <person name="Obokata J."/>
            <person name="Shigenobu S."/>
        </authorList>
    </citation>
    <scope>NUCLEOTIDE SEQUENCE [LARGE SCALE GENOMIC DNA]</scope>
</reference>
<dbReference type="PROSITE" id="PS00027">
    <property type="entry name" value="HOMEOBOX_1"/>
    <property type="match status" value="1"/>
</dbReference>
<evidence type="ECO:0000259" key="9">
    <source>
        <dbReference type="PROSITE" id="PS50803"/>
    </source>
</evidence>
<dbReference type="SMART" id="SM00389">
    <property type="entry name" value="HOX"/>
    <property type="match status" value="1"/>
</dbReference>
<dbReference type="GO" id="GO:0000977">
    <property type="term" value="F:RNA polymerase II transcription regulatory region sequence-specific DNA binding"/>
    <property type="evidence" value="ECO:0007669"/>
    <property type="project" value="TreeGrafter"/>
</dbReference>
<feature type="domain" description="Homeobox" evidence="8">
    <location>
        <begin position="23"/>
        <end position="70"/>
    </location>
</feature>
<dbReference type="PROSITE" id="PS50803">
    <property type="entry name" value="OAR"/>
    <property type="match status" value="1"/>
</dbReference>
<proteinExistence type="predicted"/>
<evidence type="ECO:0000256" key="7">
    <source>
        <dbReference type="SAM" id="MobiDB-lite"/>
    </source>
</evidence>
<evidence type="ECO:0000256" key="6">
    <source>
        <dbReference type="RuleBase" id="RU000682"/>
    </source>
</evidence>
<dbReference type="InterPro" id="IPR001356">
    <property type="entry name" value="HD"/>
</dbReference>
<dbReference type="Proteomes" id="UP000735302">
    <property type="component" value="Unassembled WGS sequence"/>
</dbReference>
<evidence type="ECO:0000256" key="2">
    <source>
        <dbReference type="ARBA" id="ARBA00023125"/>
    </source>
</evidence>
<dbReference type="CDD" id="cd00086">
    <property type="entry name" value="homeodomain"/>
    <property type="match status" value="1"/>
</dbReference>
<dbReference type="InterPro" id="IPR050649">
    <property type="entry name" value="Paired_Homeobox_TFs"/>
</dbReference>
<evidence type="ECO:0000313" key="10">
    <source>
        <dbReference type="EMBL" id="GFO38134.1"/>
    </source>
</evidence>
<evidence type="ECO:0000256" key="3">
    <source>
        <dbReference type="ARBA" id="ARBA00023155"/>
    </source>
</evidence>
<evidence type="ECO:0000256" key="4">
    <source>
        <dbReference type="ARBA" id="ARBA00023242"/>
    </source>
</evidence>
<dbReference type="EMBL" id="BLXT01007309">
    <property type="protein sequence ID" value="GFO38134.1"/>
    <property type="molecule type" value="Genomic_DNA"/>
</dbReference>
<feature type="compositionally biased region" description="Basic and acidic residues" evidence="7">
    <location>
        <begin position="94"/>
        <end position="143"/>
    </location>
</feature>
<dbReference type="FunFam" id="1.10.10.60:FF:000679">
    <property type="entry name" value="Homeobox protein aristaless"/>
    <property type="match status" value="1"/>
</dbReference>
<dbReference type="SUPFAM" id="SSF46689">
    <property type="entry name" value="Homeodomain-like"/>
    <property type="match status" value="1"/>
</dbReference>
<dbReference type="PANTHER" id="PTHR24329">
    <property type="entry name" value="HOMEOBOX PROTEIN ARISTALESS"/>
    <property type="match status" value="1"/>
</dbReference>
<evidence type="ECO:0000256" key="1">
    <source>
        <dbReference type="ARBA" id="ARBA00004123"/>
    </source>
</evidence>
<organism evidence="10 11">
    <name type="scientific">Plakobranchus ocellatus</name>
    <dbReference type="NCBI Taxonomy" id="259542"/>
    <lineage>
        <taxon>Eukaryota</taxon>
        <taxon>Metazoa</taxon>
        <taxon>Spiralia</taxon>
        <taxon>Lophotrochozoa</taxon>
        <taxon>Mollusca</taxon>
        <taxon>Gastropoda</taxon>
        <taxon>Heterobranchia</taxon>
        <taxon>Euthyneura</taxon>
        <taxon>Panpulmonata</taxon>
        <taxon>Sacoglossa</taxon>
        <taxon>Placobranchoidea</taxon>
        <taxon>Plakobranchidae</taxon>
        <taxon>Plakobranchus</taxon>
    </lineage>
</organism>
<feature type="region of interest" description="Disordered" evidence="7">
    <location>
        <begin position="71"/>
        <end position="277"/>
    </location>
</feature>
<feature type="region of interest" description="Disordered" evidence="7">
    <location>
        <begin position="294"/>
        <end position="362"/>
    </location>
</feature>
<feature type="compositionally biased region" description="Polar residues" evidence="7">
    <location>
        <begin position="294"/>
        <end position="306"/>
    </location>
</feature>
<comment type="subcellular location">
    <subcellularLocation>
        <location evidence="1 5 6">Nucleus</location>
    </subcellularLocation>
</comment>
<feature type="region of interest" description="Disordered" evidence="7">
    <location>
        <begin position="452"/>
        <end position="496"/>
    </location>
</feature>
<feature type="domain" description="OAR" evidence="9">
    <location>
        <begin position="680"/>
        <end position="693"/>
    </location>
</feature>
<name>A0AAV4D1X0_9GAST</name>
<feature type="compositionally biased region" description="Gly residues" evidence="7">
    <location>
        <begin position="639"/>
        <end position="656"/>
    </location>
</feature>
<feature type="compositionally biased region" description="Polar residues" evidence="7">
    <location>
        <begin position="319"/>
        <end position="335"/>
    </location>
</feature>
<dbReference type="AlphaFoldDB" id="A0AAV4D1X0"/>
<gene>
    <name evidence="10" type="ORF">PoB_006463900</name>
</gene>
<feature type="compositionally biased region" description="Basic and acidic residues" evidence="7">
    <location>
        <begin position="214"/>
        <end position="227"/>
    </location>
</feature>